<dbReference type="PANTHER" id="PTHR10333">
    <property type="entry name" value="INHIBITOR OF GROWTH PROTEIN"/>
    <property type="match status" value="1"/>
</dbReference>
<dbReference type="InterPro" id="IPR001965">
    <property type="entry name" value="Znf_PHD"/>
</dbReference>
<feature type="compositionally biased region" description="Basic and acidic residues" evidence="9">
    <location>
        <begin position="364"/>
        <end position="375"/>
    </location>
</feature>
<feature type="compositionally biased region" description="Polar residues" evidence="9">
    <location>
        <begin position="84"/>
        <end position="96"/>
    </location>
</feature>
<dbReference type="InterPro" id="IPR011011">
    <property type="entry name" value="Znf_FYVE_PHD"/>
</dbReference>
<comment type="similarity">
    <text evidence="2 8">Belongs to the ING family.</text>
</comment>
<evidence type="ECO:0000256" key="9">
    <source>
        <dbReference type="SAM" id="MobiDB-lite"/>
    </source>
</evidence>
<evidence type="ECO:0000256" key="5">
    <source>
        <dbReference type="ARBA" id="ARBA00022833"/>
    </source>
</evidence>
<dbReference type="EMBL" id="CAXLJM020000007">
    <property type="protein sequence ID" value="CAL8072224.1"/>
    <property type="molecule type" value="Genomic_DNA"/>
</dbReference>
<dbReference type="CDD" id="cd15505">
    <property type="entry name" value="PHD_ING"/>
    <property type="match status" value="1"/>
</dbReference>
<dbReference type="SMART" id="SM00249">
    <property type="entry name" value="PHD"/>
    <property type="match status" value="1"/>
</dbReference>
<feature type="domain" description="PHD-type" evidence="10">
    <location>
        <begin position="416"/>
        <end position="465"/>
    </location>
</feature>
<feature type="region of interest" description="Disordered" evidence="9">
    <location>
        <begin position="255"/>
        <end position="278"/>
    </location>
</feature>
<dbReference type="InterPro" id="IPR019787">
    <property type="entry name" value="Znf_PHD-finger"/>
</dbReference>
<dbReference type="Proteomes" id="UP001642540">
    <property type="component" value="Unassembled WGS sequence"/>
</dbReference>
<evidence type="ECO:0000256" key="3">
    <source>
        <dbReference type="ARBA" id="ARBA00022723"/>
    </source>
</evidence>
<dbReference type="Gene3D" id="3.30.40.10">
    <property type="entry name" value="Zinc/RING finger domain, C3HC4 (zinc finger)"/>
    <property type="match status" value="1"/>
</dbReference>
<dbReference type="PROSITE" id="PS01359">
    <property type="entry name" value="ZF_PHD_1"/>
    <property type="match status" value="1"/>
</dbReference>
<evidence type="ECO:0000256" key="8">
    <source>
        <dbReference type="RuleBase" id="RU361213"/>
    </source>
</evidence>
<accession>A0ABP1PSQ8</accession>
<dbReference type="InterPro" id="IPR024610">
    <property type="entry name" value="ING_N_histone-binding"/>
</dbReference>
<dbReference type="SUPFAM" id="SSF57903">
    <property type="entry name" value="FYVE/PHD zinc finger"/>
    <property type="match status" value="1"/>
</dbReference>
<keyword evidence="6 8" id="KW-0539">Nucleus</keyword>
<feature type="compositionally biased region" description="Polar residues" evidence="9">
    <location>
        <begin position="341"/>
        <end position="363"/>
    </location>
</feature>
<evidence type="ECO:0000313" key="11">
    <source>
        <dbReference type="EMBL" id="CAL8072224.1"/>
    </source>
</evidence>
<dbReference type="InterPro" id="IPR013083">
    <property type="entry name" value="Znf_RING/FYVE/PHD"/>
</dbReference>
<feature type="compositionally biased region" description="Polar residues" evidence="9">
    <location>
        <begin position="381"/>
        <end position="395"/>
    </location>
</feature>
<evidence type="ECO:0000256" key="7">
    <source>
        <dbReference type="PROSITE-ProRule" id="PRU00146"/>
    </source>
</evidence>
<keyword evidence="12" id="KW-1185">Reference proteome</keyword>
<protein>
    <recommendedName>
        <fullName evidence="8">Inhibitor of growth protein</fullName>
    </recommendedName>
</protein>
<dbReference type="InterPro" id="IPR019786">
    <property type="entry name" value="Zinc_finger_PHD-type_CS"/>
</dbReference>
<gene>
    <name evidence="11" type="ORF">ODALV1_LOCUS2061</name>
</gene>
<keyword evidence="4 7" id="KW-0863">Zinc-finger</keyword>
<organism evidence="11 12">
    <name type="scientific">Orchesella dallaii</name>
    <dbReference type="NCBI Taxonomy" id="48710"/>
    <lineage>
        <taxon>Eukaryota</taxon>
        <taxon>Metazoa</taxon>
        <taxon>Ecdysozoa</taxon>
        <taxon>Arthropoda</taxon>
        <taxon>Hexapoda</taxon>
        <taxon>Collembola</taxon>
        <taxon>Entomobryomorpha</taxon>
        <taxon>Entomobryoidea</taxon>
        <taxon>Orchesellidae</taxon>
        <taxon>Orchesellinae</taxon>
        <taxon>Orchesella</taxon>
    </lineage>
</organism>
<dbReference type="PANTHER" id="PTHR10333:SF89">
    <property type="entry name" value="INHIBITOR OF GROWTH PROTEIN"/>
    <property type="match status" value="1"/>
</dbReference>
<name>A0ABP1PSQ8_9HEXA</name>
<evidence type="ECO:0000256" key="1">
    <source>
        <dbReference type="ARBA" id="ARBA00004123"/>
    </source>
</evidence>
<comment type="domain">
    <text evidence="8">The PHD-type zinc finger mediates the binding to H3K4me3.</text>
</comment>
<comment type="caution">
    <text evidence="11">The sequence shown here is derived from an EMBL/GenBank/DDBJ whole genome shotgun (WGS) entry which is preliminary data.</text>
</comment>
<proteinExistence type="inferred from homology"/>
<dbReference type="Pfam" id="PF12998">
    <property type="entry name" value="ING"/>
    <property type="match status" value="1"/>
</dbReference>
<sequence length="491" mass="54553">MVQSSIMGARKATNDKETDVQTPKSKGQKGKLNLVDKQKMKATGKSKVLVETKVKKSKASLNSKEVEKEKLQTKSTTKPEDSKPSTSTTGRKSTGCSHSRVSKSRRYRRPGRPRRRCCSEDESGSETDHEGGLTPESAEQVYSATYVEDYIDSIEHLDGVARSTSRIVENHCELLGFLKEMGSELQQFVGEDEDNLDLDNLSQRQKDAVSKMEHLLQQSQCLGDSSTHLSQDVADAIDEKFRILKIDTENLDRVMGNNDNRTPKKGAPNLKKVSINPEPLKSSAVRSLGSFFDSGCEQSVCVNSDANTSTASGEMFNFDESLLEGCTRYRTCKFKNPPQYVPSTRPSMKTQTPSSQEKNSSTSTEEKIDSAKKEGGLLPKKSSSTTSIRTGNSVANSVSVESDNSTEEEESSSDEPTYCLCDKESSGRMVGCDNHLCPIEWFHFKCVGLKTKPKGKWFCPKCRGEDSTVMKPRKVFLAELQRYNKEKEKDL</sequence>
<feature type="region of interest" description="Disordered" evidence="9">
    <location>
        <begin position="1"/>
        <end position="137"/>
    </location>
</feature>
<comment type="function">
    <text evidence="8">Component of an histone acetyltransferase complex.</text>
</comment>
<evidence type="ECO:0000256" key="6">
    <source>
        <dbReference type="ARBA" id="ARBA00023242"/>
    </source>
</evidence>
<comment type="subunit">
    <text evidence="8">Component of an histone acetyltransferase complex. Interacts with H3K4me3 and to a lesser extent with H3K4me2.</text>
</comment>
<evidence type="ECO:0000256" key="2">
    <source>
        <dbReference type="ARBA" id="ARBA00010210"/>
    </source>
</evidence>
<feature type="compositionally biased region" description="Basic residues" evidence="9">
    <location>
        <begin position="100"/>
        <end position="116"/>
    </location>
</feature>
<comment type="subcellular location">
    <subcellularLocation>
        <location evidence="1 8">Nucleus</location>
    </subcellularLocation>
</comment>
<dbReference type="InterPro" id="IPR028651">
    <property type="entry name" value="ING_fam"/>
</dbReference>
<reference evidence="11 12" key="1">
    <citation type="submission" date="2024-08" db="EMBL/GenBank/DDBJ databases">
        <authorList>
            <person name="Cucini C."/>
            <person name="Frati F."/>
        </authorList>
    </citation>
    <scope>NUCLEOTIDE SEQUENCE [LARGE SCALE GENOMIC DNA]</scope>
</reference>
<feature type="compositionally biased region" description="Basic and acidic residues" evidence="9">
    <location>
        <begin position="64"/>
        <end position="83"/>
    </location>
</feature>
<evidence type="ECO:0000313" key="12">
    <source>
        <dbReference type="Proteomes" id="UP001642540"/>
    </source>
</evidence>
<keyword evidence="5 8" id="KW-0862">Zinc</keyword>
<feature type="region of interest" description="Disordered" evidence="9">
    <location>
        <begin position="337"/>
        <end position="417"/>
    </location>
</feature>
<keyword evidence="8" id="KW-0156">Chromatin regulator</keyword>
<feature type="compositionally biased region" description="Acidic residues" evidence="9">
    <location>
        <begin position="404"/>
        <end position="413"/>
    </location>
</feature>
<evidence type="ECO:0000259" key="10">
    <source>
        <dbReference type="PROSITE" id="PS50016"/>
    </source>
</evidence>
<dbReference type="PROSITE" id="PS50016">
    <property type="entry name" value="ZF_PHD_2"/>
    <property type="match status" value="1"/>
</dbReference>
<keyword evidence="3 8" id="KW-0479">Metal-binding</keyword>
<evidence type="ECO:0000256" key="4">
    <source>
        <dbReference type="ARBA" id="ARBA00022771"/>
    </source>
</evidence>